<keyword evidence="5" id="KW-0540">Nuclease</keyword>
<dbReference type="GO" id="GO:0008821">
    <property type="term" value="F:crossover junction DNA endonuclease activity"/>
    <property type="evidence" value="ECO:0007669"/>
    <property type="project" value="UniProtKB-EC"/>
</dbReference>
<evidence type="ECO:0000256" key="13">
    <source>
        <dbReference type="ARBA" id="ARBA00024745"/>
    </source>
</evidence>
<comment type="cofactor">
    <cofactor evidence="1">
        <name>Mg(2+)</name>
        <dbReference type="ChEBI" id="CHEBI:18420"/>
    </cofactor>
</comment>
<evidence type="ECO:0000256" key="11">
    <source>
        <dbReference type="ARBA" id="ARBA00023172"/>
    </source>
</evidence>
<name>A0A157RKX5_9BORD</name>
<comment type="similarity">
    <text evidence="2">Belongs to the RusA family.</text>
</comment>
<evidence type="ECO:0000313" key="19">
    <source>
        <dbReference type="Proteomes" id="UP000076825"/>
    </source>
</evidence>
<evidence type="ECO:0000256" key="7">
    <source>
        <dbReference type="ARBA" id="ARBA00022759"/>
    </source>
</evidence>
<reference evidence="18 19" key="1">
    <citation type="submission" date="2016-04" db="EMBL/GenBank/DDBJ databases">
        <authorList>
            <consortium name="Pathogen Informatics"/>
        </authorList>
    </citation>
    <scope>NUCLEOTIDE SEQUENCE [LARGE SCALE GENOMIC DNA]</scope>
    <source>
        <strain evidence="18 19">H044680328</strain>
    </source>
</reference>
<organism evidence="18 19">
    <name type="scientific">Bordetella trematum</name>
    <dbReference type="NCBI Taxonomy" id="123899"/>
    <lineage>
        <taxon>Bacteria</taxon>
        <taxon>Pseudomonadati</taxon>
        <taxon>Pseudomonadota</taxon>
        <taxon>Betaproteobacteria</taxon>
        <taxon>Burkholderiales</taxon>
        <taxon>Alcaligenaceae</taxon>
        <taxon>Bordetella</taxon>
    </lineage>
</organism>
<dbReference type="InterPro" id="IPR016281">
    <property type="entry name" value="Endonuclease_RusA"/>
</dbReference>
<proteinExistence type="inferred from homology"/>
<dbReference type="OrthoDB" id="73971at2"/>
<evidence type="ECO:0000256" key="15">
    <source>
        <dbReference type="ARBA" id="ARBA00029488"/>
    </source>
</evidence>
<evidence type="ECO:0000256" key="1">
    <source>
        <dbReference type="ARBA" id="ARBA00001946"/>
    </source>
</evidence>
<keyword evidence="10" id="KW-0460">Magnesium</keyword>
<dbReference type="Gene3D" id="3.30.1330.70">
    <property type="entry name" value="Holliday junction resolvase RusA"/>
    <property type="match status" value="1"/>
</dbReference>
<comment type="subunit">
    <text evidence="3">Homodimer.</text>
</comment>
<evidence type="ECO:0000256" key="8">
    <source>
        <dbReference type="ARBA" id="ARBA00022763"/>
    </source>
</evidence>
<gene>
    <name evidence="18" type="primary">rusA</name>
    <name evidence="18" type="ORF">SAMEA3906487_03891</name>
</gene>
<keyword evidence="7" id="KW-0255">Endonuclease</keyword>
<evidence type="ECO:0000256" key="6">
    <source>
        <dbReference type="ARBA" id="ARBA00022723"/>
    </source>
</evidence>
<evidence type="ECO:0000256" key="9">
    <source>
        <dbReference type="ARBA" id="ARBA00022801"/>
    </source>
</evidence>
<evidence type="ECO:0000313" key="18">
    <source>
        <dbReference type="EMBL" id="SAI73889.1"/>
    </source>
</evidence>
<evidence type="ECO:0000256" key="5">
    <source>
        <dbReference type="ARBA" id="ARBA00022722"/>
    </source>
</evidence>
<keyword evidence="9 18" id="KW-0378">Hydrolase</keyword>
<accession>A0A157RKX5</accession>
<dbReference type="GO" id="GO:0000287">
    <property type="term" value="F:magnesium ion binding"/>
    <property type="evidence" value="ECO:0007669"/>
    <property type="project" value="InterPro"/>
</dbReference>
<dbReference type="PATRIC" id="fig|123899.6.peg.3890"/>
<dbReference type="Proteomes" id="UP000076825">
    <property type="component" value="Chromosome 1"/>
</dbReference>
<keyword evidence="12" id="KW-0234">DNA repair</keyword>
<dbReference type="GO" id="GO:0006281">
    <property type="term" value="P:DNA repair"/>
    <property type="evidence" value="ECO:0007669"/>
    <property type="project" value="UniProtKB-KW"/>
</dbReference>
<sequence length="130" mass="14321">MQILTLPFPPSVNGYWRHPSKGQLAGRHLISEKGRQYRRAVADFVALHRIGRVTGRLSVSIEVFPPDRRKRDLDNLPKGVLDSLAHAGVIADDGDIDSLLIERKGIHKGGMVRVFVATLPGENNGAPEHC</sequence>
<dbReference type="EC" id="3.1.21.10" evidence="15"/>
<keyword evidence="11" id="KW-0233">DNA recombination</keyword>
<dbReference type="KEGG" id="btrm:SAMEA390648703891"/>
<comment type="catalytic activity">
    <reaction evidence="14">
        <text>Endonucleolytic cleavage at a junction such as a reciprocal single-stranded crossover between two homologous DNA duplexes (Holliday junction).</text>
        <dbReference type="EC" id="3.1.21.10"/>
    </reaction>
</comment>
<evidence type="ECO:0000256" key="4">
    <source>
        <dbReference type="ARBA" id="ARBA00014885"/>
    </source>
</evidence>
<evidence type="ECO:0000256" key="14">
    <source>
        <dbReference type="ARBA" id="ARBA00029354"/>
    </source>
</evidence>
<keyword evidence="19" id="KW-1185">Reference proteome</keyword>
<protein>
    <recommendedName>
        <fullName evidence="4">Crossover junction endodeoxyribonuclease RusA</fullName>
        <ecNumber evidence="15">3.1.21.10</ecNumber>
    </recommendedName>
    <alternativeName>
        <fullName evidence="16">Holliday junction nuclease RusA</fullName>
    </alternativeName>
    <alternativeName>
        <fullName evidence="17">Holliday junction resolvase</fullName>
    </alternativeName>
</protein>
<dbReference type="SUPFAM" id="SSF103084">
    <property type="entry name" value="Holliday junction resolvase RusA"/>
    <property type="match status" value="1"/>
</dbReference>
<dbReference type="AlphaFoldDB" id="A0A157RKX5"/>
<keyword evidence="8" id="KW-0227">DNA damage</keyword>
<evidence type="ECO:0000256" key="3">
    <source>
        <dbReference type="ARBA" id="ARBA00011738"/>
    </source>
</evidence>
<evidence type="ECO:0000256" key="16">
    <source>
        <dbReference type="ARBA" id="ARBA00030920"/>
    </source>
</evidence>
<evidence type="ECO:0000256" key="12">
    <source>
        <dbReference type="ARBA" id="ARBA00023204"/>
    </source>
</evidence>
<dbReference type="RefSeq" id="WP_063492428.1">
    <property type="nucleotide sequence ID" value="NZ_CP016340.1"/>
</dbReference>
<dbReference type="GO" id="GO:0006310">
    <property type="term" value="P:DNA recombination"/>
    <property type="evidence" value="ECO:0007669"/>
    <property type="project" value="UniProtKB-KW"/>
</dbReference>
<evidence type="ECO:0000256" key="2">
    <source>
        <dbReference type="ARBA" id="ARBA00008865"/>
    </source>
</evidence>
<dbReference type="InterPro" id="IPR036614">
    <property type="entry name" value="RusA-like_sf"/>
</dbReference>
<evidence type="ECO:0000256" key="17">
    <source>
        <dbReference type="ARBA" id="ARBA00031953"/>
    </source>
</evidence>
<comment type="function">
    <text evidence="13">Endonuclease that resolves Holliday junction intermediates made during homologous genetic recombination and DNA repair. Exhibits sequence and structure-selective cleavage of four-way DNA junctions, where it introduces symmetrical nicks in two strands of the same polarity at the 5' side of CC dinucleotides. Corrects the defects in genetic recombination and DNA repair associated with inactivation of RuvAB or RuvC.</text>
</comment>
<dbReference type="GeneID" id="56588879"/>
<evidence type="ECO:0000256" key="10">
    <source>
        <dbReference type="ARBA" id="ARBA00022842"/>
    </source>
</evidence>
<dbReference type="EMBL" id="LT546645">
    <property type="protein sequence ID" value="SAI73889.1"/>
    <property type="molecule type" value="Genomic_DNA"/>
</dbReference>
<dbReference type="InterPro" id="IPR008822">
    <property type="entry name" value="Endonuclease_RusA-like"/>
</dbReference>
<dbReference type="PIRSF" id="PIRSF001007">
    <property type="entry name" value="RusA"/>
    <property type="match status" value="1"/>
</dbReference>
<dbReference type="STRING" id="123899.SAMEA3906487_03891"/>
<dbReference type="Pfam" id="PF05866">
    <property type="entry name" value="RusA"/>
    <property type="match status" value="1"/>
</dbReference>
<keyword evidence="6" id="KW-0479">Metal-binding</keyword>